<evidence type="ECO:0000256" key="2">
    <source>
        <dbReference type="ARBA" id="ARBA00022741"/>
    </source>
</evidence>
<dbReference type="EMBL" id="JBITGY010000015">
    <property type="protein sequence ID" value="MFI6504485.1"/>
    <property type="molecule type" value="Genomic_DNA"/>
</dbReference>
<comment type="caution">
    <text evidence="6">The sequence shown here is derived from an EMBL/GenBank/DDBJ whole genome shotgun (WGS) entry which is preliminary data.</text>
</comment>
<gene>
    <name evidence="6" type="ORF">ACIBG2_44370</name>
</gene>
<keyword evidence="7" id="KW-1185">Reference proteome</keyword>
<keyword evidence="3 4" id="KW-0067">ATP-binding</keyword>
<dbReference type="Gene3D" id="3.30.470.20">
    <property type="entry name" value="ATP-grasp fold, B domain"/>
    <property type="match status" value="1"/>
</dbReference>
<protein>
    <submittedName>
        <fullName evidence="6">ATP-grasp domain-containing protein</fullName>
    </submittedName>
</protein>
<name>A0ABW7Z9J0_9ACTN</name>
<dbReference type="RefSeq" id="WP_397090228.1">
    <property type="nucleotide sequence ID" value="NZ_JBITGY010000015.1"/>
</dbReference>
<evidence type="ECO:0000256" key="3">
    <source>
        <dbReference type="ARBA" id="ARBA00022840"/>
    </source>
</evidence>
<dbReference type="InterPro" id="IPR011761">
    <property type="entry name" value="ATP-grasp"/>
</dbReference>
<organism evidence="6 7">
    <name type="scientific">Nonomuraea typhae</name>
    <dbReference type="NCBI Taxonomy" id="2603600"/>
    <lineage>
        <taxon>Bacteria</taxon>
        <taxon>Bacillati</taxon>
        <taxon>Actinomycetota</taxon>
        <taxon>Actinomycetes</taxon>
        <taxon>Streptosporangiales</taxon>
        <taxon>Streptosporangiaceae</taxon>
        <taxon>Nonomuraea</taxon>
    </lineage>
</organism>
<evidence type="ECO:0000313" key="6">
    <source>
        <dbReference type="EMBL" id="MFI6504485.1"/>
    </source>
</evidence>
<reference evidence="6 7" key="1">
    <citation type="submission" date="2024-10" db="EMBL/GenBank/DDBJ databases">
        <title>The Natural Products Discovery Center: Release of the First 8490 Sequenced Strains for Exploring Actinobacteria Biosynthetic Diversity.</title>
        <authorList>
            <person name="Kalkreuter E."/>
            <person name="Kautsar S.A."/>
            <person name="Yang D."/>
            <person name="Bader C.D."/>
            <person name="Teijaro C.N."/>
            <person name="Fluegel L."/>
            <person name="Davis C.M."/>
            <person name="Simpson J.R."/>
            <person name="Lauterbach L."/>
            <person name="Steele A.D."/>
            <person name="Gui C."/>
            <person name="Meng S."/>
            <person name="Li G."/>
            <person name="Viehrig K."/>
            <person name="Ye F."/>
            <person name="Su P."/>
            <person name="Kiefer A.F."/>
            <person name="Nichols A."/>
            <person name="Cepeda A.J."/>
            <person name="Yan W."/>
            <person name="Fan B."/>
            <person name="Jiang Y."/>
            <person name="Adhikari A."/>
            <person name="Zheng C.-J."/>
            <person name="Schuster L."/>
            <person name="Cowan T.M."/>
            <person name="Smanski M.J."/>
            <person name="Chevrette M.G."/>
            <person name="De Carvalho L.P.S."/>
            <person name="Shen B."/>
        </authorList>
    </citation>
    <scope>NUCLEOTIDE SEQUENCE [LARGE SCALE GENOMIC DNA]</scope>
    <source>
        <strain evidence="6 7">NPDC050545</strain>
    </source>
</reference>
<dbReference type="InterPro" id="IPR052032">
    <property type="entry name" value="ATP-dep_AA_Ligase"/>
</dbReference>
<dbReference type="SUPFAM" id="SSF56059">
    <property type="entry name" value="Glutathione synthetase ATP-binding domain-like"/>
    <property type="match status" value="1"/>
</dbReference>
<feature type="domain" description="ATP-grasp" evidence="5">
    <location>
        <begin position="119"/>
        <end position="317"/>
    </location>
</feature>
<dbReference type="PANTHER" id="PTHR43585">
    <property type="entry name" value="FUMIPYRROLE BIOSYNTHESIS PROTEIN C"/>
    <property type="match status" value="1"/>
</dbReference>
<dbReference type="PANTHER" id="PTHR43585:SF2">
    <property type="entry name" value="ATP-GRASP ENZYME FSQD"/>
    <property type="match status" value="1"/>
</dbReference>
<dbReference type="Pfam" id="PF13535">
    <property type="entry name" value="ATP-grasp_4"/>
    <property type="match status" value="1"/>
</dbReference>
<proteinExistence type="predicted"/>
<accession>A0ABW7Z9J0</accession>
<dbReference type="Proteomes" id="UP001612741">
    <property type="component" value="Unassembled WGS sequence"/>
</dbReference>
<keyword evidence="1" id="KW-0436">Ligase</keyword>
<keyword evidence="2 4" id="KW-0547">Nucleotide-binding</keyword>
<dbReference type="NCBIfam" id="NF005543">
    <property type="entry name" value="PRK07206.1"/>
    <property type="match status" value="1"/>
</dbReference>
<evidence type="ECO:0000256" key="1">
    <source>
        <dbReference type="ARBA" id="ARBA00022598"/>
    </source>
</evidence>
<dbReference type="PROSITE" id="PS50975">
    <property type="entry name" value="ATP_GRASP"/>
    <property type="match status" value="1"/>
</dbReference>
<evidence type="ECO:0000259" key="5">
    <source>
        <dbReference type="PROSITE" id="PS50975"/>
    </source>
</evidence>
<evidence type="ECO:0000313" key="7">
    <source>
        <dbReference type="Proteomes" id="UP001612741"/>
    </source>
</evidence>
<evidence type="ECO:0000256" key="4">
    <source>
        <dbReference type="PROSITE-ProRule" id="PRU00409"/>
    </source>
</evidence>
<sequence>MTSDTTRPVAVIVDGYTSGTHLPPAFHRAGADVVHVQSTPELMPTMRNPDLSMYAANVVCADAESVEATVARLAQWKPVCVIAGQEPGVPLADRLSELMGLPTNGSSLSAARRDKYEMAEALRRAGVRCADQHKSGDPEDLVKWAEERGVYPVVVKPLDSAATDGVVVCDGPARVREAAEAVLRTQTIFGTPNREALIQSYLAGPEYVVDTVSCNARRYTSVVWRYEKRLANGHNLYDRSTFCRPDEAPAPELIAYVDTVLTALGIEFGPTHAEVIMTAEGPALVEVGARLDGVVHPEFDDLCLGANQVDATALAYVKPAEFLEHYAGRTYRLLSQAGHLFAATELNGVVDGYDQQVIDEIRSLESVHDLTIRLKPGGRIRPTVDLYTSPFLAHMKAASLQAIQADYERIQQLKDQIFRVRT</sequence>